<keyword evidence="1" id="KW-0880">Kelch repeat</keyword>
<dbReference type="AlphaFoldDB" id="A0ABD0QFC8"/>
<dbReference type="Pfam" id="PF01344">
    <property type="entry name" value="Kelch_1"/>
    <property type="match status" value="2"/>
</dbReference>
<evidence type="ECO:0000313" key="4">
    <source>
        <dbReference type="Proteomes" id="UP001529510"/>
    </source>
</evidence>
<reference evidence="3 4" key="1">
    <citation type="submission" date="2024-05" db="EMBL/GenBank/DDBJ databases">
        <title>Genome sequencing and assembly of Indian major carp, Cirrhinus mrigala (Hamilton, 1822).</title>
        <authorList>
            <person name="Mohindra V."/>
            <person name="Chowdhury L.M."/>
            <person name="Lal K."/>
            <person name="Jena J.K."/>
        </authorList>
    </citation>
    <scope>NUCLEOTIDE SEQUENCE [LARGE SCALE GENOMIC DNA]</scope>
    <source>
        <strain evidence="3">CM1030</strain>
        <tissue evidence="3">Blood</tissue>
    </source>
</reference>
<accession>A0ABD0QFC8</accession>
<dbReference type="PANTHER" id="PTHR45632">
    <property type="entry name" value="LD33804P"/>
    <property type="match status" value="1"/>
</dbReference>
<dbReference type="Gene3D" id="2.120.10.80">
    <property type="entry name" value="Kelch-type beta propeller"/>
    <property type="match status" value="1"/>
</dbReference>
<dbReference type="SMART" id="SM00612">
    <property type="entry name" value="Kelch"/>
    <property type="match status" value="2"/>
</dbReference>
<evidence type="ECO:0000256" key="1">
    <source>
        <dbReference type="ARBA" id="ARBA00022441"/>
    </source>
</evidence>
<comment type="caution">
    <text evidence="3">The sequence shown here is derived from an EMBL/GenBank/DDBJ whole genome shotgun (WGS) entry which is preliminary data.</text>
</comment>
<evidence type="ECO:0000256" key="2">
    <source>
        <dbReference type="ARBA" id="ARBA00022737"/>
    </source>
</evidence>
<sequence length="102" mass="11420">YGLCSVSLNNKLYLVGGQTTIIDCYDPERDEWRQMCAMKERRMECGAAVINGCIYVAGGYSYSKGTYLQNIERYDPEIDCWEIVGNLPSAARSHGCVCVFSV</sequence>
<proteinExistence type="predicted"/>
<dbReference type="InterPro" id="IPR006652">
    <property type="entry name" value="Kelch_1"/>
</dbReference>
<name>A0ABD0QFC8_CIRMR</name>
<dbReference type="InterPro" id="IPR015915">
    <property type="entry name" value="Kelch-typ_b-propeller"/>
</dbReference>
<evidence type="ECO:0008006" key="5">
    <source>
        <dbReference type="Google" id="ProtNLM"/>
    </source>
</evidence>
<dbReference type="PANTHER" id="PTHR45632:SF3">
    <property type="entry name" value="KELCH-LIKE PROTEIN 32"/>
    <property type="match status" value="1"/>
</dbReference>
<organism evidence="3 4">
    <name type="scientific">Cirrhinus mrigala</name>
    <name type="common">Mrigala</name>
    <dbReference type="NCBI Taxonomy" id="683832"/>
    <lineage>
        <taxon>Eukaryota</taxon>
        <taxon>Metazoa</taxon>
        <taxon>Chordata</taxon>
        <taxon>Craniata</taxon>
        <taxon>Vertebrata</taxon>
        <taxon>Euteleostomi</taxon>
        <taxon>Actinopterygii</taxon>
        <taxon>Neopterygii</taxon>
        <taxon>Teleostei</taxon>
        <taxon>Ostariophysi</taxon>
        <taxon>Cypriniformes</taxon>
        <taxon>Cyprinidae</taxon>
        <taxon>Labeoninae</taxon>
        <taxon>Labeonini</taxon>
        <taxon>Cirrhinus</taxon>
    </lineage>
</organism>
<protein>
    <recommendedName>
        <fullName evidence="5">Kelch-like protein 23</fullName>
    </recommendedName>
</protein>
<keyword evidence="2" id="KW-0677">Repeat</keyword>
<keyword evidence="4" id="KW-1185">Reference proteome</keyword>
<evidence type="ECO:0000313" key="3">
    <source>
        <dbReference type="EMBL" id="KAL0184899.1"/>
    </source>
</evidence>
<dbReference type="Proteomes" id="UP001529510">
    <property type="component" value="Unassembled WGS sequence"/>
</dbReference>
<dbReference type="SUPFAM" id="SSF117281">
    <property type="entry name" value="Kelch motif"/>
    <property type="match status" value="1"/>
</dbReference>
<feature type="non-terminal residue" evidence="3">
    <location>
        <position position="1"/>
    </location>
</feature>
<dbReference type="EMBL" id="JAMKFB020000009">
    <property type="protein sequence ID" value="KAL0184899.1"/>
    <property type="molecule type" value="Genomic_DNA"/>
</dbReference>
<gene>
    <name evidence="3" type="ORF">M9458_020595</name>
</gene>